<evidence type="ECO:0008006" key="4">
    <source>
        <dbReference type="Google" id="ProtNLM"/>
    </source>
</evidence>
<protein>
    <recommendedName>
        <fullName evidence="4">F-box domain-containing protein</fullName>
    </recommendedName>
</protein>
<feature type="region of interest" description="Disordered" evidence="1">
    <location>
        <begin position="41"/>
        <end position="75"/>
    </location>
</feature>
<comment type="caution">
    <text evidence="2">The sequence shown here is derived from an EMBL/GenBank/DDBJ whole genome shotgun (WGS) entry which is preliminary data.</text>
</comment>
<name>A0A9P9FX36_9HYPO</name>
<reference evidence="2" key="1">
    <citation type="journal article" date="2021" name="Nat. Commun.">
        <title>Genetic determinants of endophytism in the Arabidopsis root mycobiome.</title>
        <authorList>
            <person name="Mesny F."/>
            <person name="Miyauchi S."/>
            <person name="Thiergart T."/>
            <person name="Pickel B."/>
            <person name="Atanasova L."/>
            <person name="Karlsson M."/>
            <person name="Huettel B."/>
            <person name="Barry K.W."/>
            <person name="Haridas S."/>
            <person name="Chen C."/>
            <person name="Bauer D."/>
            <person name="Andreopoulos W."/>
            <person name="Pangilinan J."/>
            <person name="LaButti K."/>
            <person name="Riley R."/>
            <person name="Lipzen A."/>
            <person name="Clum A."/>
            <person name="Drula E."/>
            <person name="Henrissat B."/>
            <person name="Kohler A."/>
            <person name="Grigoriev I.V."/>
            <person name="Martin F.M."/>
            <person name="Hacquard S."/>
        </authorList>
    </citation>
    <scope>NUCLEOTIDE SEQUENCE</scope>
    <source>
        <strain evidence="2">MPI-CAGE-AT-0147</strain>
    </source>
</reference>
<dbReference type="OrthoDB" id="3766406at2759"/>
<evidence type="ECO:0000256" key="1">
    <source>
        <dbReference type="SAM" id="MobiDB-lite"/>
    </source>
</evidence>
<dbReference type="EMBL" id="JAGMUV010000001">
    <property type="protein sequence ID" value="KAH7176931.1"/>
    <property type="molecule type" value="Genomic_DNA"/>
</dbReference>
<organism evidence="2 3">
    <name type="scientific">Dactylonectria macrodidyma</name>
    <dbReference type="NCBI Taxonomy" id="307937"/>
    <lineage>
        <taxon>Eukaryota</taxon>
        <taxon>Fungi</taxon>
        <taxon>Dikarya</taxon>
        <taxon>Ascomycota</taxon>
        <taxon>Pezizomycotina</taxon>
        <taxon>Sordariomycetes</taxon>
        <taxon>Hypocreomycetidae</taxon>
        <taxon>Hypocreales</taxon>
        <taxon>Nectriaceae</taxon>
        <taxon>Dactylonectria</taxon>
    </lineage>
</organism>
<keyword evidence="3" id="KW-1185">Reference proteome</keyword>
<evidence type="ECO:0000313" key="3">
    <source>
        <dbReference type="Proteomes" id="UP000738349"/>
    </source>
</evidence>
<evidence type="ECO:0000313" key="2">
    <source>
        <dbReference type="EMBL" id="KAH7176931.1"/>
    </source>
</evidence>
<accession>A0A9P9FX36</accession>
<dbReference type="AlphaFoldDB" id="A0A9P9FX36"/>
<gene>
    <name evidence="2" type="ORF">EDB81DRAFT_752247</name>
</gene>
<proteinExistence type="predicted"/>
<dbReference type="Proteomes" id="UP000738349">
    <property type="component" value="Unassembled WGS sequence"/>
</dbReference>
<sequence>MRIFDIRGWFCRFRRHWNYQRLDSRLENIIEICEATGPSDSDWETYDSTSTSEYESEHSGPTGHTQSPGKRFNPEAKLDRMPREILIMISNRLTDASRMTFALTCRPIYQVYFEADRHPPLATRKDREEFLQLLEKDISNLYFCHSCTLLHSWSTQWGISGSSQWSFQPCLDWNCHQIRLYGLEELEFSSARLFMNYHLYGPAHGLPLSKLERRWNTKSSNGVQMQVVRRGRIIHDELFVLVTYIIKSSQGKGGSLRRFMEQSDISICNHVHATDDSSILYNWKAGKLIRHSLDVPLVPCETTTESCPMCLTDYSVKITMLEQGKGWTVALDVFKQLGGCRSPYDWKWRSASEISLVNEPRSINNQAGIVRNPWAAAEGMKRTEATFVGRPNNMKYFILGMRRCPWNSFCERGRHDCATYGLAD</sequence>